<evidence type="ECO:0000313" key="2">
    <source>
        <dbReference type="EMBL" id="SIO41282.1"/>
    </source>
</evidence>
<dbReference type="PANTHER" id="PTHR23150:SF19">
    <property type="entry name" value="FORMYLGLYCINE-GENERATING ENZYME"/>
    <property type="match status" value="1"/>
</dbReference>
<dbReference type="InterPro" id="IPR016187">
    <property type="entry name" value="CTDL_fold"/>
</dbReference>
<dbReference type="Proteomes" id="UP000184694">
    <property type="component" value="Unassembled WGS sequence"/>
</dbReference>
<reference evidence="3" key="1">
    <citation type="submission" date="2016-11" db="EMBL/GenBank/DDBJ databases">
        <authorList>
            <person name="Varghese N."/>
            <person name="Submissions S."/>
        </authorList>
    </citation>
    <scope>NUCLEOTIDE SEQUENCE [LARGE SCALE GENOMIC DNA]</scope>
    <source>
        <strain evidence="3">DSM 17456</strain>
    </source>
</reference>
<organism evidence="2 3">
    <name type="scientific">Halodesulfovibrio marinisediminis DSM 17456</name>
    <dbReference type="NCBI Taxonomy" id="1121457"/>
    <lineage>
        <taxon>Bacteria</taxon>
        <taxon>Pseudomonadati</taxon>
        <taxon>Thermodesulfobacteriota</taxon>
        <taxon>Desulfovibrionia</taxon>
        <taxon>Desulfovibrionales</taxon>
        <taxon>Desulfovibrionaceae</taxon>
        <taxon>Halodesulfovibrio</taxon>
    </lineage>
</organism>
<dbReference type="InterPro" id="IPR005532">
    <property type="entry name" value="SUMF_dom"/>
</dbReference>
<dbReference type="Pfam" id="PF03781">
    <property type="entry name" value="FGE-sulfatase"/>
    <property type="match status" value="1"/>
</dbReference>
<dbReference type="PANTHER" id="PTHR23150">
    <property type="entry name" value="SULFATASE MODIFYING FACTOR 1, 2"/>
    <property type="match status" value="1"/>
</dbReference>
<dbReference type="Gene3D" id="3.90.1580.10">
    <property type="entry name" value="paralog of FGE (formylglycine-generating enzyme)"/>
    <property type="match status" value="1"/>
</dbReference>
<dbReference type="AlphaFoldDB" id="A0A1N6JAF4"/>
<proteinExistence type="predicted"/>
<dbReference type="EMBL" id="FSRG01000009">
    <property type="protein sequence ID" value="SIO41282.1"/>
    <property type="molecule type" value="Genomic_DNA"/>
</dbReference>
<feature type="domain" description="Sulfatase-modifying factor enzyme-like" evidence="1">
    <location>
        <begin position="701"/>
        <end position="924"/>
    </location>
</feature>
<dbReference type="InterPro" id="IPR042095">
    <property type="entry name" value="SUMF_sf"/>
</dbReference>
<keyword evidence="3" id="KW-1185">Reference proteome</keyword>
<dbReference type="OrthoDB" id="9768004at2"/>
<evidence type="ECO:0000259" key="1">
    <source>
        <dbReference type="Pfam" id="PF03781"/>
    </source>
</evidence>
<dbReference type="STRING" id="1121457.SAMN02745161_3284"/>
<gene>
    <name evidence="2" type="ORF">SAMN02745161_3284</name>
</gene>
<accession>A0A1N6JAF4</accession>
<evidence type="ECO:0000313" key="3">
    <source>
        <dbReference type="Proteomes" id="UP000184694"/>
    </source>
</evidence>
<sequence>MNLKSFKKRRGMVSRADLFLLLQMFPKENFTHIAEMLGYYKRLRRNKRDFTNPTLAFSRQRIIEHKVEETFEDERGLTESKLKAFYWYPVLRERVDEPSSSPLMIEELGDGHFPQLKKIPPPPFVPIQSWSAVWPKLRNFLSQKVSSHDLEEKRVIELIATAKALSSIPRKKRKKWARQLTIIVDYSKRNFPFWSDYNLVIANLTRLLGKDRVKVFYSRTDDLTLLTNDSDQINIFECLSEKDVLLILSDLGAYGEDAERILWQHYSDLFHQKRVKPTVLTPVPKRAWNVHLAKTMHVIEFSDSSSNILNQNEPKLVEQLLSLCSLAVRVEPQLLRALRQLIPNSDIGIEGVCWNHIDMDTACLACSLSLSARKKYQNLLIESDFPLSLVFKAKEIIKLYHGWLPPEIQLEEEVTQVGILNMRGEMVDCHYELALSKNAKHYLGWMKFQREKVKQNKSVQEWAKRMGFRQHKSVLGVSGANILVQYLAEVFQESSVTSDFPEVISENDLAFAKNRQEALVRTLQIKQVGGSLLLEAENIQSGEGQNPVLIEIEVQERLEIKKGENNTERLLVQDAIEVDLPRNGSISLRSSKEVIELSAMQKPDWAESIYQLLDGLYATLPLNDSKIKWIMNSFKEVEKYNPLLGKSDKQLAIVERGDWVNISQLERLKGIQDLNMSWAIDSGIDQYGLFADMELLGVVQRMRWINSGEFLMGSSLDELGRTEFEDQFYVILTNGFWMADTTCTNALWTAVMEEKAVISDSNRMLPVTGVSWEECRIFLSRLSHLIGDYGFVLPSEAQWEYACRAGVDTAYSFGNHIDDTQANFYEEELTGDRRQGGSGVKAVKEFPCNQWGLFQMHGNVWEWCADWYAPYPKEKSVDYTGSVKGGEHVLRGGSYFSTASGIRSASRGRLDLDVKFGSQGFRFAIV</sequence>
<dbReference type="RefSeq" id="WP_084539536.1">
    <property type="nucleotide sequence ID" value="NZ_FSRG01000009.1"/>
</dbReference>
<protein>
    <submittedName>
        <fullName evidence="2">Formylglycine-generating enzyme, required for sulfatase activity, contains SUMF1/FGE domain</fullName>
    </submittedName>
</protein>
<dbReference type="GO" id="GO:0120147">
    <property type="term" value="F:formylglycine-generating oxidase activity"/>
    <property type="evidence" value="ECO:0007669"/>
    <property type="project" value="TreeGrafter"/>
</dbReference>
<dbReference type="InterPro" id="IPR051043">
    <property type="entry name" value="Sulfatase_Mod_Factor_Kinase"/>
</dbReference>
<dbReference type="SUPFAM" id="SSF56436">
    <property type="entry name" value="C-type lectin-like"/>
    <property type="match status" value="1"/>
</dbReference>
<name>A0A1N6JAF4_9BACT</name>